<evidence type="ECO:0000256" key="7">
    <source>
        <dbReference type="ARBA" id="ARBA00022723"/>
    </source>
</evidence>
<dbReference type="HAMAP" id="MF_00138">
    <property type="entry name" value="GARS"/>
    <property type="match status" value="1"/>
</dbReference>
<dbReference type="SMART" id="SM01209">
    <property type="entry name" value="GARS_A"/>
    <property type="match status" value="1"/>
</dbReference>
<sequence length="421" mass="46532">MKVLIIGSGGREHALAWKMSQSEHVTKVFLAPGNGGSDSEPKIENIDITNHDELIKFAQNNSIELTVVGPEQPLSEGIVDKFEARHLKIFGPSQEAAQLESSKKYAKEFMIRHSIPTAFYSSFSDPQLAHQYIDQQQTVPIVIKADGLAAGKGVIIANSLEEAHQTVDFMLEDNKFGHAGSSIVIEEFLRGEEASFIVMSDGENIFPMASSQDHKRLLDNDLGPNTGGMGAYSPAPIVTPELHEKIMHEVIHPTISGLKKDGITFRGFLYAGLMIDENNIKVLEFNCRMGDPETQPILFRMKNDLYELIKDACDGQLNKHLPLWEDDFALTVVLAAKNYPDTPEKDKKIINSNFKSPTQYVFHAGTKKANGDILTNGGRVLGLTGKGMNLQLAFDEAYKLTDIVNFDGVQFRTDIGKKALN</sequence>
<dbReference type="GO" id="GO:0006189">
    <property type="term" value="P:'de novo' IMP biosynthetic process"/>
    <property type="evidence" value="ECO:0007669"/>
    <property type="project" value="UniProtKB-UniRule"/>
</dbReference>
<dbReference type="Gene3D" id="3.30.470.20">
    <property type="entry name" value="ATP-grasp fold, B domain"/>
    <property type="match status" value="1"/>
</dbReference>
<comment type="catalytic activity">
    <reaction evidence="17">
        <text>5-phospho-beta-D-ribosylamine + glycine + ATP = N(1)-(5-phospho-beta-D-ribosyl)glycinamide + ADP + phosphate + H(+)</text>
        <dbReference type="Rhea" id="RHEA:17453"/>
        <dbReference type="ChEBI" id="CHEBI:15378"/>
        <dbReference type="ChEBI" id="CHEBI:30616"/>
        <dbReference type="ChEBI" id="CHEBI:43474"/>
        <dbReference type="ChEBI" id="CHEBI:57305"/>
        <dbReference type="ChEBI" id="CHEBI:58681"/>
        <dbReference type="ChEBI" id="CHEBI:143788"/>
        <dbReference type="ChEBI" id="CHEBI:456216"/>
        <dbReference type="EC" id="6.3.4.13"/>
    </reaction>
</comment>
<dbReference type="Pfam" id="PF01071">
    <property type="entry name" value="GARS_A"/>
    <property type="match status" value="1"/>
</dbReference>
<keyword evidence="6 17" id="KW-0436">Ligase</keyword>
<evidence type="ECO:0000259" key="19">
    <source>
        <dbReference type="PROSITE" id="PS50975"/>
    </source>
</evidence>
<dbReference type="EC" id="6.3.4.13" evidence="4 17"/>
<dbReference type="EMBL" id="CP011002">
    <property type="protein sequence ID" value="AKO65577.1"/>
    <property type="molecule type" value="Genomic_DNA"/>
</dbReference>
<keyword evidence="12" id="KW-0464">Manganese</keyword>
<dbReference type="PANTHER" id="PTHR43472">
    <property type="entry name" value="PHOSPHORIBOSYLAMINE--GLYCINE LIGASE"/>
    <property type="match status" value="1"/>
</dbReference>
<feature type="domain" description="ATP-grasp" evidence="19">
    <location>
        <begin position="107"/>
        <end position="314"/>
    </location>
</feature>
<evidence type="ECO:0000256" key="12">
    <source>
        <dbReference type="ARBA" id="ARBA00023211"/>
    </source>
</evidence>
<evidence type="ECO:0000256" key="2">
    <source>
        <dbReference type="ARBA" id="ARBA00001946"/>
    </source>
</evidence>
<dbReference type="Gene3D" id="3.30.1490.20">
    <property type="entry name" value="ATP-grasp fold, A domain"/>
    <property type="match status" value="1"/>
</dbReference>
<accession>A0A0H4JAQ1</accession>
<dbReference type="OrthoDB" id="9807240at2"/>
<dbReference type="FunFam" id="3.30.1490.20:FF:000006">
    <property type="entry name" value="phosphoribosylamine--glycine ligase, chloroplastic-like"/>
    <property type="match status" value="1"/>
</dbReference>
<organism evidence="20 21">
    <name type="scientific">Methylophilales bacterium MBRS-H7</name>
    <dbReference type="NCBI Taxonomy" id="1623450"/>
    <lineage>
        <taxon>Bacteria</taxon>
        <taxon>Pseudomonadati</taxon>
        <taxon>Pseudomonadota</taxon>
        <taxon>Betaproteobacteria</taxon>
        <taxon>Nitrosomonadales</taxon>
        <taxon>OM43 clade</taxon>
    </lineage>
</organism>
<dbReference type="InterPro" id="IPR020561">
    <property type="entry name" value="PRibGlycinamid_synth_ATP-grasp"/>
</dbReference>
<evidence type="ECO:0000256" key="16">
    <source>
        <dbReference type="ARBA" id="ARBA00079592"/>
    </source>
</evidence>
<dbReference type="Gene3D" id="3.90.600.10">
    <property type="entry name" value="Phosphoribosylglycinamide synthetase, C-terminal domain"/>
    <property type="match status" value="1"/>
</dbReference>
<gene>
    <name evidence="17" type="primary">purD</name>
    <name evidence="20" type="ORF">VI33_02180</name>
</gene>
<dbReference type="FunFam" id="3.40.50.20:FF:000006">
    <property type="entry name" value="Phosphoribosylamine--glycine ligase, chloroplastic"/>
    <property type="match status" value="1"/>
</dbReference>
<dbReference type="PATRIC" id="fig|1623450.3.peg.434"/>
<keyword evidence="8 18" id="KW-0547">Nucleotide-binding</keyword>
<evidence type="ECO:0000256" key="4">
    <source>
        <dbReference type="ARBA" id="ARBA00013255"/>
    </source>
</evidence>
<evidence type="ECO:0000256" key="17">
    <source>
        <dbReference type="HAMAP-Rule" id="MF_00138"/>
    </source>
</evidence>
<keyword evidence="21" id="KW-1185">Reference proteome</keyword>
<evidence type="ECO:0000256" key="13">
    <source>
        <dbReference type="ARBA" id="ARBA00038345"/>
    </source>
</evidence>
<dbReference type="NCBIfam" id="TIGR00877">
    <property type="entry name" value="purD"/>
    <property type="match status" value="1"/>
</dbReference>
<dbReference type="InterPro" id="IPR011054">
    <property type="entry name" value="Rudment_hybrid_motif"/>
</dbReference>
<protein>
    <recommendedName>
        <fullName evidence="5 17">Phosphoribosylamine--glycine ligase</fullName>
        <ecNumber evidence="4 17">6.3.4.13</ecNumber>
    </recommendedName>
    <alternativeName>
        <fullName evidence="16 17">GARS</fullName>
    </alternativeName>
    <alternativeName>
        <fullName evidence="14 17">Glycinamide ribonucleotide synthetase</fullName>
    </alternativeName>
    <alternativeName>
        <fullName evidence="15 17">Phosphoribosylglycinamide synthetase</fullName>
    </alternativeName>
</protein>
<dbReference type="FunFam" id="3.30.470.20:FF:000031">
    <property type="entry name" value="Phosphoribosylamine--glycine ligase"/>
    <property type="match status" value="1"/>
</dbReference>
<dbReference type="InterPro" id="IPR037123">
    <property type="entry name" value="PRibGlycinamide_synth_C_sf"/>
</dbReference>
<evidence type="ECO:0000256" key="3">
    <source>
        <dbReference type="ARBA" id="ARBA00005174"/>
    </source>
</evidence>
<comment type="cofactor">
    <cofactor evidence="2">
        <name>Mg(2+)</name>
        <dbReference type="ChEBI" id="CHEBI:18420"/>
    </cofactor>
</comment>
<dbReference type="UniPathway" id="UPA00074">
    <property type="reaction ID" value="UER00125"/>
</dbReference>
<keyword evidence="10 18" id="KW-0067">ATP-binding</keyword>
<dbReference type="InterPro" id="IPR016185">
    <property type="entry name" value="PreATP-grasp_dom_sf"/>
</dbReference>
<dbReference type="GO" id="GO:0004637">
    <property type="term" value="F:phosphoribosylamine-glycine ligase activity"/>
    <property type="evidence" value="ECO:0007669"/>
    <property type="project" value="UniProtKB-UniRule"/>
</dbReference>
<dbReference type="Pfam" id="PF02843">
    <property type="entry name" value="GARS_C"/>
    <property type="match status" value="1"/>
</dbReference>
<keyword evidence="9 17" id="KW-0658">Purine biosynthesis</keyword>
<evidence type="ECO:0000256" key="18">
    <source>
        <dbReference type="PROSITE-ProRule" id="PRU00409"/>
    </source>
</evidence>
<dbReference type="PANTHER" id="PTHR43472:SF1">
    <property type="entry name" value="PHOSPHORIBOSYLAMINE--GLYCINE LIGASE, CHLOROPLASTIC"/>
    <property type="match status" value="1"/>
</dbReference>
<evidence type="ECO:0000256" key="9">
    <source>
        <dbReference type="ARBA" id="ARBA00022755"/>
    </source>
</evidence>
<reference evidence="20 21" key="1">
    <citation type="submission" date="2015-03" db="EMBL/GenBank/DDBJ databases">
        <title>Comparative analysis of the OM43 clade including a novel species from Red Sea uncovers genomic and metabolic diversity among marine methylotrophs.</title>
        <authorList>
            <person name="Jimenez-Infante F."/>
            <person name="Ngugi D.K."/>
            <person name="Vinu M."/>
            <person name="Alam I."/>
            <person name="Kamau A."/>
            <person name="Blom J."/>
            <person name="Bajic V.B."/>
            <person name="Stingl U."/>
        </authorList>
    </citation>
    <scope>NUCLEOTIDE SEQUENCE [LARGE SCALE GENOMIC DNA]</scope>
    <source>
        <strain evidence="20 21">MBRSH7</strain>
    </source>
</reference>
<dbReference type="InterPro" id="IPR011761">
    <property type="entry name" value="ATP-grasp"/>
</dbReference>
<dbReference type="InterPro" id="IPR020562">
    <property type="entry name" value="PRibGlycinamide_synth_N"/>
</dbReference>
<dbReference type="GO" id="GO:0046872">
    <property type="term" value="F:metal ion binding"/>
    <property type="evidence" value="ECO:0007669"/>
    <property type="project" value="UniProtKB-KW"/>
</dbReference>
<evidence type="ECO:0000256" key="14">
    <source>
        <dbReference type="ARBA" id="ARBA00042242"/>
    </source>
</evidence>
<keyword evidence="7" id="KW-0479">Metal-binding</keyword>
<dbReference type="InterPro" id="IPR013815">
    <property type="entry name" value="ATP_grasp_subdomain_1"/>
</dbReference>
<evidence type="ECO:0000256" key="11">
    <source>
        <dbReference type="ARBA" id="ARBA00022842"/>
    </source>
</evidence>
<dbReference type="SUPFAM" id="SSF56059">
    <property type="entry name" value="Glutathione synthetase ATP-binding domain-like"/>
    <property type="match status" value="1"/>
</dbReference>
<dbReference type="Pfam" id="PF02844">
    <property type="entry name" value="GARS_N"/>
    <property type="match status" value="1"/>
</dbReference>
<evidence type="ECO:0000256" key="6">
    <source>
        <dbReference type="ARBA" id="ARBA00022598"/>
    </source>
</evidence>
<comment type="pathway">
    <text evidence="3 17">Purine metabolism; IMP biosynthesis via de novo pathway; N(1)-(5-phospho-D-ribosyl)glycinamide from 5-phospho-alpha-D-ribose 1-diphosphate: step 2/2.</text>
</comment>
<dbReference type="SUPFAM" id="SSF52440">
    <property type="entry name" value="PreATP-grasp domain"/>
    <property type="match status" value="1"/>
</dbReference>
<dbReference type="InterPro" id="IPR000115">
    <property type="entry name" value="PRibGlycinamide_synth"/>
</dbReference>
<evidence type="ECO:0000256" key="8">
    <source>
        <dbReference type="ARBA" id="ARBA00022741"/>
    </source>
</evidence>
<comment type="similarity">
    <text evidence="13 17">Belongs to the GARS family.</text>
</comment>
<name>A0A0H4JAQ1_9PROT</name>
<evidence type="ECO:0000256" key="10">
    <source>
        <dbReference type="ARBA" id="ARBA00022840"/>
    </source>
</evidence>
<dbReference type="SUPFAM" id="SSF51246">
    <property type="entry name" value="Rudiment single hybrid motif"/>
    <property type="match status" value="1"/>
</dbReference>
<dbReference type="Gene3D" id="3.40.50.20">
    <property type="match status" value="1"/>
</dbReference>
<keyword evidence="11" id="KW-0460">Magnesium</keyword>
<evidence type="ECO:0000256" key="5">
    <source>
        <dbReference type="ARBA" id="ARBA00020605"/>
    </source>
</evidence>
<dbReference type="PROSITE" id="PS50975">
    <property type="entry name" value="ATP_GRASP"/>
    <property type="match status" value="1"/>
</dbReference>
<dbReference type="GO" id="GO:0005524">
    <property type="term" value="F:ATP binding"/>
    <property type="evidence" value="ECO:0007669"/>
    <property type="project" value="UniProtKB-UniRule"/>
</dbReference>
<proteinExistence type="inferred from homology"/>
<evidence type="ECO:0000256" key="1">
    <source>
        <dbReference type="ARBA" id="ARBA00001936"/>
    </source>
</evidence>
<dbReference type="SMART" id="SM01210">
    <property type="entry name" value="GARS_C"/>
    <property type="match status" value="1"/>
</dbReference>
<evidence type="ECO:0000313" key="20">
    <source>
        <dbReference type="EMBL" id="AKO65577.1"/>
    </source>
</evidence>
<dbReference type="InterPro" id="IPR020560">
    <property type="entry name" value="PRibGlycinamide_synth_C-dom"/>
</dbReference>
<comment type="cofactor">
    <cofactor evidence="1">
        <name>Mn(2+)</name>
        <dbReference type="ChEBI" id="CHEBI:29035"/>
    </cofactor>
</comment>
<dbReference type="Proteomes" id="UP000066549">
    <property type="component" value="Chromosome"/>
</dbReference>
<dbReference type="GO" id="GO:0009113">
    <property type="term" value="P:purine nucleobase biosynthetic process"/>
    <property type="evidence" value="ECO:0007669"/>
    <property type="project" value="InterPro"/>
</dbReference>
<dbReference type="AlphaFoldDB" id="A0A0H4JAQ1"/>
<evidence type="ECO:0000313" key="21">
    <source>
        <dbReference type="Proteomes" id="UP000066549"/>
    </source>
</evidence>
<evidence type="ECO:0000256" key="15">
    <source>
        <dbReference type="ARBA" id="ARBA00042864"/>
    </source>
</evidence>